<evidence type="ECO:0000313" key="12">
    <source>
        <dbReference type="EMBL" id="RZI46159.1"/>
    </source>
</evidence>
<dbReference type="PROSITE" id="PS00300">
    <property type="entry name" value="SRP54"/>
    <property type="match status" value="1"/>
</dbReference>
<protein>
    <recommendedName>
        <fullName evidence="10">Signal recognition particle protein</fullName>
        <ecNumber evidence="10">3.6.5.4</ecNumber>
    </recommendedName>
    <alternativeName>
        <fullName evidence="10">Fifty-four homolog</fullName>
    </alternativeName>
</protein>
<dbReference type="Proteomes" id="UP000293550">
    <property type="component" value="Unassembled WGS sequence"/>
</dbReference>
<dbReference type="OrthoDB" id="9804720at2"/>
<dbReference type="Gene3D" id="3.40.50.300">
    <property type="entry name" value="P-loop containing nucleotide triphosphate hydrolases"/>
    <property type="match status" value="1"/>
</dbReference>
<keyword evidence="8 10" id="KW-0687">Ribonucleoprotein</keyword>
<dbReference type="InterPro" id="IPR022941">
    <property type="entry name" value="SRP54"/>
</dbReference>
<comment type="function">
    <text evidence="10">Involved in targeting and insertion of nascent membrane proteins into the cytoplasmic membrane. Binds to the hydrophobic signal sequence of the ribosome-nascent chain (RNC) as it emerges from the ribosomes. The SRP-RNC complex is then targeted to the cytoplasmic membrane where it interacts with the SRP receptor FtsY. Interaction with FtsY leads to the transfer of the RNC complex to the Sec translocase for insertion into the membrane, the hydrolysis of GTP by both Ffh and FtsY, and the dissociation of the SRP-FtsY complex into the individual components.</text>
</comment>
<dbReference type="Pfam" id="PF02881">
    <property type="entry name" value="SRP54_N"/>
    <property type="match status" value="1"/>
</dbReference>
<comment type="catalytic activity">
    <reaction evidence="9 10">
        <text>GTP + H2O = GDP + phosphate + H(+)</text>
        <dbReference type="Rhea" id="RHEA:19669"/>
        <dbReference type="ChEBI" id="CHEBI:15377"/>
        <dbReference type="ChEBI" id="CHEBI:15378"/>
        <dbReference type="ChEBI" id="CHEBI:37565"/>
        <dbReference type="ChEBI" id="CHEBI:43474"/>
        <dbReference type="ChEBI" id="CHEBI:58189"/>
        <dbReference type="EC" id="3.6.5.4"/>
    </reaction>
</comment>
<dbReference type="GO" id="GO:0048500">
    <property type="term" value="C:signal recognition particle"/>
    <property type="evidence" value="ECO:0007669"/>
    <property type="project" value="UniProtKB-UniRule"/>
</dbReference>
<keyword evidence="10" id="KW-0963">Cytoplasm</keyword>
<dbReference type="PANTHER" id="PTHR11564">
    <property type="entry name" value="SIGNAL RECOGNITION PARTICLE 54K PROTEIN SRP54"/>
    <property type="match status" value="1"/>
</dbReference>
<feature type="binding site" evidence="10">
    <location>
        <begin position="190"/>
        <end position="194"/>
    </location>
    <ligand>
        <name>GTP</name>
        <dbReference type="ChEBI" id="CHEBI:37565"/>
    </ligand>
</feature>
<keyword evidence="13" id="KW-1185">Reference proteome</keyword>
<dbReference type="HAMAP" id="MF_00306">
    <property type="entry name" value="SRP54"/>
    <property type="match status" value="1"/>
</dbReference>
<dbReference type="AlphaFoldDB" id="A0A4Q7DIV7"/>
<dbReference type="InterPro" id="IPR004780">
    <property type="entry name" value="SRP"/>
</dbReference>
<evidence type="ECO:0000313" key="13">
    <source>
        <dbReference type="Proteomes" id="UP000293550"/>
    </source>
</evidence>
<feature type="binding site" evidence="10">
    <location>
        <begin position="248"/>
        <end position="251"/>
    </location>
    <ligand>
        <name>GTP</name>
        <dbReference type="ChEBI" id="CHEBI:37565"/>
    </ligand>
</feature>
<comment type="subunit">
    <text evidence="10">Part of the signal recognition particle protein translocation system, which is composed of SRP and FtsY. SRP is a ribonucleoprotein composed of Ffh and a 4.5S RNA molecule.</text>
</comment>
<comment type="subcellular location">
    <subcellularLocation>
        <location evidence="1">Cell inner membrane</location>
        <topology evidence="1">Peripheral membrane protein</topology>
        <orientation evidence="1">Cytoplasmic side</orientation>
    </subcellularLocation>
    <subcellularLocation>
        <location evidence="10">Cytoplasm</location>
    </subcellularLocation>
    <text evidence="10">The SRP-RNC complex is targeted to the cytoplasmic membrane.</text>
</comment>
<evidence type="ECO:0000256" key="9">
    <source>
        <dbReference type="ARBA" id="ARBA00048027"/>
    </source>
</evidence>
<keyword evidence="4 10" id="KW-0378">Hydrolase</keyword>
<dbReference type="EC" id="3.6.5.4" evidence="10"/>
<dbReference type="SUPFAM" id="SSF47446">
    <property type="entry name" value="Signal peptide-binding domain"/>
    <property type="match status" value="1"/>
</dbReference>
<dbReference type="InterPro" id="IPR004125">
    <property type="entry name" value="Signal_recog_particle_SRP54_M"/>
</dbReference>
<gene>
    <name evidence="10" type="primary">ffh</name>
    <name evidence="12" type="ORF">EQU50_04280</name>
</gene>
<dbReference type="SMART" id="SM00962">
    <property type="entry name" value="SRP54"/>
    <property type="match status" value="1"/>
</dbReference>
<evidence type="ECO:0000256" key="7">
    <source>
        <dbReference type="ARBA" id="ARBA00023135"/>
    </source>
</evidence>
<dbReference type="SMART" id="SM00963">
    <property type="entry name" value="SRP54_N"/>
    <property type="match status" value="1"/>
</dbReference>
<evidence type="ECO:0000256" key="5">
    <source>
        <dbReference type="ARBA" id="ARBA00022884"/>
    </source>
</evidence>
<evidence type="ECO:0000256" key="1">
    <source>
        <dbReference type="ARBA" id="ARBA00004515"/>
    </source>
</evidence>
<feature type="binding site" evidence="10">
    <location>
        <begin position="107"/>
        <end position="114"/>
    </location>
    <ligand>
        <name>GTP</name>
        <dbReference type="ChEBI" id="CHEBI:37565"/>
    </ligand>
</feature>
<dbReference type="Pfam" id="PF00448">
    <property type="entry name" value="SRP54"/>
    <property type="match status" value="1"/>
</dbReference>
<evidence type="ECO:0000256" key="8">
    <source>
        <dbReference type="ARBA" id="ARBA00023274"/>
    </source>
</evidence>
<keyword evidence="3 10" id="KW-0547">Nucleotide-binding</keyword>
<dbReference type="GO" id="GO:0008312">
    <property type="term" value="F:7S RNA binding"/>
    <property type="evidence" value="ECO:0007669"/>
    <property type="project" value="InterPro"/>
</dbReference>
<dbReference type="GO" id="GO:0005886">
    <property type="term" value="C:plasma membrane"/>
    <property type="evidence" value="ECO:0007669"/>
    <property type="project" value="UniProtKB-SubCell"/>
</dbReference>
<evidence type="ECO:0000256" key="3">
    <source>
        <dbReference type="ARBA" id="ARBA00022741"/>
    </source>
</evidence>
<dbReference type="NCBIfam" id="TIGR00959">
    <property type="entry name" value="ffh"/>
    <property type="match status" value="1"/>
</dbReference>
<sequence length="450" mass="49773">MFQTLSQRLSAVFEKLRGRGFLSEDDVNAALREIRIALLEADVALPVVKQFIEQVRERAVGQEVVRSIAPGQMVVKIVHDFLVEMLGTTAEPLNLAAASPFAYLLVGLQGSGKTTTTGKLARHLTEKLNKKVLLVSLDVYRPAAQHQLEVLGKQLQIPSLAIIEGQKPLQIAERALQEAKRQGVDVILFDTAGRLHIDETLMNEVVSLKKMIQPLETLLVADAMTGQDAVTIATQFQNQVGLTGLILTRVDGDSRGGAALSMRAVTGCPIKFLGVGEKTNELEVFQPDRIAGRILDMGDIVSLVERATEFVNEEDAEKLAKKMQKGHFDLDDMAKHLEQMMKMGGLSGLMSFLPGVGKIKDKMQEAGVDDRLIHRQIAIVRSMTVKERRDYRLLNASRKRRVALGCGQNVSDINRLLKQFQQMQTMMKQMGKLGQKGFMRQGLRGLLGRS</sequence>
<dbReference type="GO" id="GO:0006614">
    <property type="term" value="P:SRP-dependent cotranslational protein targeting to membrane"/>
    <property type="evidence" value="ECO:0007669"/>
    <property type="project" value="InterPro"/>
</dbReference>
<evidence type="ECO:0000256" key="10">
    <source>
        <dbReference type="HAMAP-Rule" id="MF_00306"/>
    </source>
</evidence>
<dbReference type="SMART" id="SM00382">
    <property type="entry name" value="AAA"/>
    <property type="match status" value="1"/>
</dbReference>
<keyword evidence="7 10" id="KW-0733">Signal recognition particle</keyword>
<proteinExistence type="inferred from homology"/>
<dbReference type="Gene3D" id="1.20.120.140">
    <property type="entry name" value="Signal recognition particle SRP54, nucleotide-binding domain"/>
    <property type="match status" value="1"/>
</dbReference>
<dbReference type="GO" id="GO:0005525">
    <property type="term" value="F:GTP binding"/>
    <property type="evidence" value="ECO:0007669"/>
    <property type="project" value="UniProtKB-UniRule"/>
</dbReference>
<name>A0A4Q7DIV7_9PROT</name>
<dbReference type="CDD" id="cd18539">
    <property type="entry name" value="SRP_G"/>
    <property type="match status" value="1"/>
</dbReference>
<comment type="similarity">
    <text evidence="2 10">Belongs to the GTP-binding SRP family. SRP54 subfamily.</text>
</comment>
<comment type="caution">
    <text evidence="12">The sequence shown here is derived from an EMBL/GenBank/DDBJ whole genome shotgun (WGS) entry which is preliminary data.</text>
</comment>
<evidence type="ECO:0000256" key="4">
    <source>
        <dbReference type="ARBA" id="ARBA00022801"/>
    </source>
</evidence>
<dbReference type="InterPro" id="IPR042101">
    <property type="entry name" value="SRP54_N_sf"/>
</dbReference>
<dbReference type="SUPFAM" id="SSF52540">
    <property type="entry name" value="P-loop containing nucleoside triphosphate hydrolases"/>
    <property type="match status" value="1"/>
</dbReference>
<dbReference type="Pfam" id="PF02978">
    <property type="entry name" value="SRP_SPB"/>
    <property type="match status" value="1"/>
</dbReference>
<keyword evidence="6 10" id="KW-0342">GTP-binding</keyword>
<keyword evidence="5 10" id="KW-0694">RNA-binding</keyword>
<reference evidence="12 13" key="1">
    <citation type="submission" date="2018-10" db="EMBL/GenBank/DDBJ databases">
        <title>An updated phylogeny of the Alphaproteobacteria reveals that the parasitic Rickettsiales and Holosporales have independent origins.</title>
        <authorList>
            <person name="Munoz-Gomez S.A."/>
            <person name="Hess S."/>
            <person name="Burger G."/>
            <person name="Lang B.F."/>
            <person name="Susko E."/>
            <person name="Slamovits C.H."/>
            <person name="Roger A.J."/>
        </authorList>
    </citation>
    <scope>NUCLEOTIDE SEQUENCE [LARGE SCALE GENOMIC DNA]</scope>
    <source>
        <strain evidence="12">HOLO01</strain>
    </source>
</reference>
<dbReference type="InterPro" id="IPR036891">
    <property type="entry name" value="Signal_recog_part_SRP54_M_sf"/>
</dbReference>
<accession>A0A4Q7DIV7</accession>
<dbReference type="Gene3D" id="1.10.260.30">
    <property type="entry name" value="Signal recognition particle, SRP54 subunit, M-domain"/>
    <property type="match status" value="1"/>
</dbReference>
<dbReference type="InterPro" id="IPR013822">
    <property type="entry name" value="Signal_recog_particl_SRP54_hlx"/>
</dbReference>
<evidence type="ECO:0000256" key="6">
    <source>
        <dbReference type="ARBA" id="ARBA00023134"/>
    </source>
</evidence>
<evidence type="ECO:0000256" key="2">
    <source>
        <dbReference type="ARBA" id="ARBA00005450"/>
    </source>
</evidence>
<feature type="domain" description="SRP54-type proteins GTP-binding" evidence="11">
    <location>
        <begin position="269"/>
        <end position="282"/>
    </location>
</feature>
<dbReference type="RefSeq" id="WP_130153912.1">
    <property type="nucleotide sequence ID" value="NZ_SCFB01000005.1"/>
</dbReference>
<organism evidence="12 13">
    <name type="scientific">Candidatus Finniella inopinata</name>
    <dbReference type="NCBI Taxonomy" id="1696036"/>
    <lineage>
        <taxon>Bacteria</taxon>
        <taxon>Pseudomonadati</taxon>
        <taxon>Pseudomonadota</taxon>
        <taxon>Alphaproteobacteria</taxon>
        <taxon>Holosporales</taxon>
        <taxon>Candidatus Paracaedibacteraceae</taxon>
        <taxon>Candidatus Finniella</taxon>
    </lineage>
</organism>
<evidence type="ECO:0000259" key="11">
    <source>
        <dbReference type="PROSITE" id="PS00300"/>
    </source>
</evidence>
<dbReference type="EMBL" id="SCFB01000005">
    <property type="protein sequence ID" value="RZI46159.1"/>
    <property type="molecule type" value="Genomic_DNA"/>
</dbReference>
<dbReference type="GO" id="GO:0003924">
    <property type="term" value="F:GTPase activity"/>
    <property type="evidence" value="ECO:0007669"/>
    <property type="project" value="UniProtKB-UniRule"/>
</dbReference>
<comment type="domain">
    <text evidence="10">Composed of three domains: the N-terminal N domain, which is responsible for interactions with the ribosome, the central G domain, which binds GTP, and the C-terminal M domain, which binds the RNA and the signal sequence of the RNC.</text>
</comment>
<dbReference type="InterPro" id="IPR027417">
    <property type="entry name" value="P-loop_NTPase"/>
</dbReference>
<dbReference type="PANTHER" id="PTHR11564:SF5">
    <property type="entry name" value="SIGNAL RECOGNITION PARTICLE SUBUNIT SRP54"/>
    <property type="match status" value="1"/>
</dbReference>
<dbReference type="InterPro" id="IPR003593">
    <property type="entry name" value="AAA+_ATPase"/>
</dbReference>
<dbReference type="InterPro" id="IPR000897">
    <property type="entry name" value="SRP54_GTPase_dom"/>
</dbReference>